<keyword evidence="5 7" id="KW-1133">Transmembrane helix</keyword>
<accession>A0A2D0N940</accession>
<dbReference type="AlphaFoldDB" id="A0A2D0N940"/>
<evidence type="ECO:0000313" key="11">
    <source>
        <dbReference type="Proteomes" id="UP000223913"/>
    </source>
</evidence>
<dbReference type="InterPro" id="IPR045275">
    <property type="entry name" value="MscS_archaea/bacteria_type"/>
</dbReference>
<keyword evidence="4 7" id="KW-0812">Transmembrane</keyword>
<dbReference type="InterPro" id="IPR011066">
    <property type="entry name" value="MscS_channel_C_sf"/>
</dbReference>
<dbReference type="SUPFAM" id="SSF82861">
    <property type="entry name" value="Mechanosensitive channel protein MscS (YggB), transmembrane region"/>
    <property type="match status" value="1"/>
</dbReference>
<feature type="domain" description="Mechanosensitive ion channel MscS C-terminal" evidence="9">
    <location>
        <begin position="177"/>
        <end position="258"/>
    </location>
</feature>
<dbReference type="InterPro" id="IPR011014">
    <property type="entry name" value="MscS_channel_TM-2"/>
</dbReference>
<keyword evidence="6 7" id="KW-0472">Membrane</keyword>
<comment type="similarity">
    <text evidence="2">Belongs to the MscS (TC 1.A.23) family.</text>
</comment>
<dbReference type="InterPro" id="IPR006685">
    <property type="entry name" value="MscS_channel_2nd"/>
</dbReference>
<keyword evidence="11" id="KW-1185">Reference proteome</keyword>
<dbReference type="Pfam" id="PF05552">
    <property type="entry name" value="MS_channel_1st_1"/>
    <property type="match status" value="1"/>
</dbReference>
<dbReference type="Gene3D" id="1.10.287.1260">
    <property type="match status" value="1"/>
</dbReference>
<feature type="transmembrane region" description="Helical" evidence="7">
    <location>
        <begin position="57"/>
        <end position="82"/>
    </location>
</feature>
<reference evidence="10 11" key="1">
    <citation type="submission" date="2017-10" db="EMBL/GenBank/DDBJ databases">
        <title>The draft genome sequence of Lewinella nigricans NBRC 102662.</title>
        <authorList>
            <person name="Wang K."/>
        </authorList>
    </citation>
    <scope>NUCLEOTIDE SEQUENCE [LARGE SCALE GENOMIC DNA]</scope>
    <source>
        <strain evidence="10 11">NBRC 102662</strain>
    </source>
</reference>
<feature type="transmembrane region" description="Helical" evidence="7">
    <location>
        <begin position="88"/>
        <end position="118"/>
    </location>
</feature>
<dbReference type="Gene3D" id="2.30.30.60">
    <property type="match status" value="1"/>
</dbReference>
<evidence type="ECO:0000313" key="10">
    <source>
        <dbReference type="EMBL" id="PHN04896.1"/>
    </source>
</evidence>
<evidence type="ECO:0000256" key="2">
    <source>
        <dbReference type="ARBA" id="ARBA00008017"/>
    </source>
</evidence>
<dbReference type="SUPFAM" id="SSF82689">
    <property type="entry name" value="Mechanosensitive channel protein MscS (YggB), C-terminal domain"/>
    <property type="match status" value="1"/>
</dbReference>
<feature type="transmembrane region" description="Helical" evidence="7">
    <location>
        <begin position="15"/>
        <end position="36"/>
    </location>
</feature>
<evidence type="ECO:0000256" key="1">
    <source>
        <dbReference type="ARBA" id="ARBA00004651"/>
    </source>
</evidence>
<dbReference type="InterPro" id="IPR023408">
    <property type="entry name" value="MscS_beta-dom_sf"/>
</dbReference>
<gene>
    <name evidence="10" type="ORF">CRP01_19770</name>
</gene>
<dbReference type="OrthoDB" id="9809206at2"/>
<dbReference type="Pfam" id="PF00924">
    <property type="entry name" value="MS_channel_2nd"/>
    <property type="match status" value="1"/>
</dbReference>
<proteinExistence type="inferred from homology"/>
<dbReference type="PANTHER" id="PTHR30221:SF1">
    <property type="entry name" value="SMALL-CONDUCTANCE MECHANOSENSITIVE CHANNEL"/>
    <property type="match status" value="1"/>
</dbReference>
<evidence type="ECO:0000259" key="8">
    <source>
        <dbReference type="Pfam" id="PF00924"/>
    </source>
</evidence>
<comment type="subcellular location">
    <subcellularLocation>
        <location evidence="1">Cell membrane</location>
        <topology evidence="1">Multi-pass membrane protein</topology>
    </subcellularLocation>
</comment>
<sequence length="272" mass="29605">MQEVSGWVAKLTDMVLAYAPKLALAIIVLIVGIKVINKLATLARRAMEKAGISNNITPFLSSILGISLKVLLFFSIAGMVGIETASFIAVLAAAGFAVGLALQGSLSNFAAGIIILIFRPYKAGDWIEVNDKFGKVEEIQIFNTLIVTPGRKTLIIPNGQVVESIVTNYSEKGFIRVELNVTMPYAESFPKVKEIIMEVLQGIPNVLEDPEPEIGIETFDSHNIVLAVRPYTHPDNYWDVTFAAHERIKAAFNQHGIQVAYSEGVEMGSIGD</sequence>
<dbReference type="PANTHER" id="PTHR30221">
    <property type="entry name" value="SMALL-CONDUCTANCE MECHANOSENSITIVE CHANNEL"/>
    <property type="match status" value="1"/>
</dbReference>
<evidence type="ECO:0000256" key="6">
    <source>
        <dbReference type="ARBA" id="ARBA00023136"/>
    </source>
</evidence>
<protein>
    <submittedName>
        <fullName evidence="10">Mechanosensitive ion channel protein</fullName>
    </submittedName>
</protein>
<dbReference type="GO" id="GO:0005886">
    <property type="term" value="C:plasma membrane"/>
    <property type="evidence" value="ECO:0007669"/>
    <property type="project" value="UniProtKB-SubCell"/>
</dbReference>
<evidence type="ECO:0000256" key="7">
    <source>
        <dbReference type="SAM" id="Phobius"/>
    </source>
</evidence>
<organism evidence="10 11">
    <name type="scientific">Flavilitoribacter nigricans (strain ATCC 23147 / DSM 23189 / NBRC 102662 / NCIMB 1420 / SS-2)</name>
    <name type="common">Lewinella nigricans</name>
    <dbReference type="NCBI Taxonomy" id="1122177"/>
    <lineage>
        <taxon>Bacteria</taxon>
        <taxon>Pseudomonadati</taxon>
        <taxon>Bacteroidota</taxon>
        <taxon>Saprospiria</taxon>
        <taxon>Saprospirales</taxon>
        <taxon>Lewinellaceae</taxon>
        <taxon>Flavilitoribacter</taxon>
    </lineage>
</organism>
<dbReference type="InterPro" id="IPR008910">
    <property type="entry name" value="MSC_TM_helix"/>
</dbReference>
<dbReference type="SUPFAM" id="SSF50182">
    <property type="entry name" value="Sm-like ribonucleoproteins"/>
    <property type="match status" value="1"/>
</dbReference>
<dbReference type="Pfam" id="PF21082">
    <property type="entry name" value="MS_channel_3rd"/>
    <property type="match status" value="1"/>
</dbReference>
<dbReference type="Proteomes" id="UP000223913">
    <property type="component" value="Unassembled WGS sequence"/>
</dbReference>
<evidence type="ECO:0000256" key="3">
    <source>
        <dbReference type="ARBA" id="ARBA00022475"/>
    </source>
</evidence>
<name>A0A2D0N940_FLAN2</name>
<dbReference type="GO" id="GO:0008381">
    <property type="term" value="F:mechanosensitive monoatomic ion channel activity"/>
    <property type="evidence" value="ECO:0007669"/>
    <property type="project" value="InterPro"/>
</dbReference>
<comment type="caution">
    <text evidence="10">The sequence shown here is derived from an EMBL/GenBank/DDBJ whole genome shotgun (WGS) entry which is preliminary data.</text>
</comment>
<dbReference type="EMBL" id="PDUD01000024">
    <property type="protein sequence ID" value="PHN04896.1"/>
    <property type="molecule type" value="Genomic_DNA"/>
</dbReference>
<evidence type="ECO:0000259" key="9">
    <source>
        <dbReference type="Pfam" id="PF21082"/>
    </source>
</evidence>
<feature type="domain" description="Mechanosensitive ion channel MscS" evidence="8">
    <location>
        <begin position="105"/>
        <end position="170"/>
    </location>
</feature>
<dbReference type="InterPro" id="IPR049278">
    <property type="entry name" value="MS_channel_C"/>
</dbReference>
<keyword evidence="3" id="KW-1003">Cell membrane</keyword>
<evidence type="ECO:0000256" key="5">
    <source>
        <dbReference type="ARBA" id="ARBA00022989"/>
    </source>
</evidence>
<evidence type="ECO:0000256" key="4">
    <source>
        <dbReference type="ARBA" id="ARBA00022692"/>
    </source>
</evidence>
<dbReference type="InterPro" id="IPR010920">
    <property type="entry name" value="LSM_dom_sf"/>
</dbReference>
<dbReference type="Gene3D" id="3.30.70.100">
    <property type="match status" value="1"/>
</dbReference>